<reference evidence="1 2" key="1">
    <citation type="journal article" date="2019" name="Commun. Biol.">
        <title>The bagworm genome reveals a unique fibroin gene that provides high tensile strength.</title>
        <authorList>
            <person name="Kono N."/>
            <person name="Nakamura H."/>
            <person name="Ohtoshi R."/>
            <person name="Tomita M."/>
            <person name="Numata K."/>
            <person name="Arakawa K."/>
        </authorList>
    </citation>
    <scope>NUCLEOTIDE SEQUENCE [LARGE SCALE GENOMIC DNA]</scope>
</reference>
<dbReference type="AlphaFoldDB" id="A0A4C1X2Y7"/>
<comment type="caution">
    <text evidence="1">The sequence shown here is derived from an EMBL/GenBank/DDBJ whole genome shotgun (WGS) entry which is preliminary data.</text>
</comment>
<organism evidence="1 2">
    <name type="scientific">Eumeta variegata</name>
    <name type="common">Bagworm moth</name>
    <name type="synonym">Eumeta japonica</name>
    <dbReference type="NCBI Taxonomy" id="151549"/>
    <lineage>
        <taxon>Eukaryota</taxon>
        <taxon>Metazoa</taxon>
        <taxon>Ecdysozoa</taxon>
        <taxon>Arthropoda</taxon>
        <taxon>Hexapoda</taxon>
        <taxon>Insecta</taxon>
        <taxon>Pterygota</taxon>
        <taxon>Neoptera</taxon>
        <taxon>Endopterygota</taxon>
        <taxon>Lepidoptera</taxon>
        <taxon>Glossata</taxon>
        <taxon>Ditrysia</taxon>
        <taxon>Tineoidea</taxon>
        <taxon>Psychidae</taxon>
        <taxon>Oiketicinae</taxon>
        <taxon>Eumeta</taxon>
    </lineage>
</organism>
<protein>
    <submittedName>
        <fullName evidence="1">Uncharacterized protein</fullName>
    </submittedName>
</protein>
<gene>
    <name evidence="1" type="ORF">EVAR_58168_1</name>
</gene>
<proteinExistence type="predicted"/>
<dbReference type="Proteomes" id="UP000299102">
    <property type="component" value="Unassembled WGS sequence"/>
</dbReference>
<dbReference type="EMBL" id="BGZK01000699">
    <property type="protein sequence ID" value="GBP56719.1"/>
    <property type="molecule type" value="Genomic_DNA"/>
</dbReference>
<sequence length="208" mass="22306">MSGVVLYSIFVDRLKDIQGLVEKDSRVIVASTVGSTWDGLPLDGMKTCPGSQTCPDCSADLADGLSRRPSRTTLTERKVIVNKGLHRSWNQYPVLAHALPAGAVSKTLKFAGGASLLNKAASWATAGGLPQKATRLTSATPGFSPLVGSNLKLVVKGKRSVAQIGGVWRANRTERAERRACERDGRDALFCLNAPGPYEIWSHDIIYA</sequence>
<evidence type="ECO:0000313" key="2">
    <source>
        <dbReference type="Proteomes" id="UP000299102"/>
    </source>
</evidence>
<evidence type="ECO:0000313" key="1">
    <source>
        <dbReference type="EMBL" id="GBP56719.1"/>
    </source>
</evidence>
<keyword evidence="2" id="KW-1185">Reference proteome</keyword>
<accession>A0A4C1X2Y7</accession>
<name>A0A4C1X2Y7_EUMVA</name>